<evidence type="ECO:0000313" key="1">
    <source>
        <dbReference type="EMBL" id="TWI52994.1"/>
    </source>
</evidence>
<keyword evidence="2" id="KW-1185">Reference proteome</keyword>
<dbReference type="AlphaFoldDB" id="A0A562Q8H5"/>
<dbReference type="Proteomes" id="UP000316905">
    <property type="component" value="Unassembled WGS sequence"/>
</dbReference>
<dbReference type="EMBL" id="VLKY01000009">
    <property type="protein sequence ID" value="TWI52994.1"/>
    <property type="molecule type" value="Genomic_DNA"/>
</dbReference>
<comment type="caution">
    <text evidence="1">The sequence shown here is derived from an EMBL/GenBank/DDBJ whole genome shotgun (WGS) entry which is preliminary data.</text>
</comment>
<accession>A0A562Q8H5</accession>
<evidence type="ECO:0000313" key="2">
    <source>
        <dbReference type="Proteomes" id="UP000316905"/>
    </source>
</evidence>
<protein>
    <submittedName>
        <fullName evidence="1">Uncharacterized protein</fullName>
    </submittedName>
</protein>
<reference evidence="1 2" key="1">
    <citation type="journal article" date="2015" name="Stand. Genomic Sci.">
        <title>Genomic Encyclopedia of Bacterial and Archaeal Type Strains, Phase III: the genomes of soil and plant-associated and newly described type strains.</title>
        <authorList>
            <person name="Whitman W.B."/>
            <person name="Woyke T."/>
            <person name="Klenk H.P."/>
            <person name="Zhou Y."/>
            <person name="Lilburn T.G."/>
            <person name="Beck B.J."/>
            <person name="De Vos P."/>
            <person name="Vandamme P."/>
            <person name="Eisen J.A."/>
            <person name="Garrity G."/>
            <person name="Hugenholtz P."/>
            <person name="Kyrpides N.C."/>
        </authorList>
    </citation>
    <scope>NUCLEOTIDE SEQUENCE [LARGE SCALE GENOMIC DNA]</scope>
    <source>
        <strain evidence="1 2">CGMCC 1.6858</strain>
    </source>
</reference>
<gene>
    <name evidence="1" type="ORF">IQ22_02830</name>
</gene>
<name>A0A562Q8H5_9PSED</name>
<sequence>MQRSDCLSAQALVALLLHGCDMPLPTRQTNATRRTPVLITATAQPGKEPRVFVASVEAETL</sequence>
<dbReference type="RefSeq" id="WP_145142957.1">
    <property type="nucleotide sequence ID" value="NZ_VLKY01000009.1"/>
</dbReference>
<proteinExistence type="predicted"/>
<organism evidence="1 2">
    <name type="scientific">Pseudomonas duriflava</name>
    <dbReference type="NCBI Taxonomy" id="459528"/>
    <lineage>
        <taxon>Bacteria</taxon>
        <taxon>Pseudomonadati</taxon>
        <taxon>Pseudomonadota</taxon>
        <taxon>Gammaproteobacteria</taxon>
        <taxon>Pseudomonadales</taxon>
        <taxon>Pseudomonadaceae</taxon>
        <taxon>Pseudomonas</taxon>
    </lineage>
</organism>